<gene>
    <name evidence="1" type="ORF">LCGC14_2464350</name>
</gene>
<accession>A0A0F9E661</accession>
<dbReference type="EMBL" id="LAZR01038446">
    <property type="protein sequence ID" value="KKL19548.1"/>
    <property type="molecule type" value="Genomic_DNA"/>
</dbReference>
<dbReference type="AlphaFoldDB" id="A0A0F9E661"/>
<feature type="non-terminal residue" evidence="1">
    <location>
        <position position="1"/>
    </location>
</feature>
<sequence>EILEIKPMFLPSFKVTPDHKIKIKERINGKLQESKWISSNKLDKNHYL</sequence>
<name>A0A0F9E661_9ZZZZ</name>
<proteinExistence type="predicted"/>
<evidence type="ECO:0000313" key="1">
    <source>
        <dbReference type="EMBL" id="KKL19548.1"/>
    </source>
</evidence>
<protein>
    <submittedName>
        <fullName evidence="1">Uncharacterized protein</fullName>
    </submittedName>
</protein>
<comment type="caution">
    <text evidence="1">The sequence shown here is derived from an EMBL/GenBank/DDBJ whole genome shotgun (WGS) entry which is preliminary data.</text>
</comment>
<organism evidence="1">
    <name type="scientific">marine sediment metagenome</name>
    <dbReference type="NCBI Taxonomy" id="412755"/>
    <lineage>
        <taxon>unclassified sequences</taxon>
        <taxon>metagenomes</taxon>
        <taxon>ecological metagenomes</taxon>
    </lineage>
</organism>
<reference evidence="1" key="1">
    <citation type="journal article" date="2015" name="Nature">
        <title>Complex archaea that bridge the gap between prokaryotes and eukaryotes.</title>
        <authorList>
            <person name="Spang A."/>
            <person name="Saw J.H."/>
            <person name="Jorgensen S.L."/>
            <person name="Zaremba-Niedzwiedzka K."/>
            <person name="Martijn J."/>
            <person name="Lind A.E."/>
            <person name="van Eijk R."/>
            <person name="Schleper C."/>
            <person name="Guy L."/>
            <person name="Ettema T.J."/>
        </authorList>
    </citation>
    <scope>NUCLEOTIDE SEQUENCE</scope>
</reference>